<gene>
    <name evidence="1" type="ORF">YYE_04909</name>
</gene>
<dbReference type="NCBIfam" id="TIGR01599">
    <property type="entry name" value="PYST-A"/>
    <property type="match status" value="1"/>
</dbReference>
<name>A0A081I983_PLAVN</name>
<dbReference type="InterPro" id="IPR023393">
    <property type="entry name" value="START-like_dom_sf"/>
</dbReference>
<organism evidence="1 2">
    <name type="scientific">Plasmodium vinckei vinckei</name>
    <dbReference type="NCBI Taxonomy" id="54757"/>
    <lineage>
        <taxon>Eukaryota</taxon>
        <taxon>Sar</taxon>
        <taxon>Alveolata</taxon>
        <taxon>Apicomplexa</taxon>
        <taxon>Aconoidasida</taxon>
        <taxon>Haemosporida</taxon>
        <taxon>Plasmodiidae</taxon>
        <taxon>Plasmodium</taxon>
        <taxon>Plasmodium (Vinckeia)</taxon>
    </lineage>
</organism>
<dbReference type="EMBL" id="KL446958">
    <property type="protein sequence ID" value="KEG00241.1"/>
    <property type="molecule type" value="Genomic_DNA"/>
</dbReference>
<sequence>MNEALEHLGYHATSEDDYQPCKRIFDSIPPYYKKKHGDHTDVLKVNITFKNSNKYNPLIDMLWDPDGDNLFNNGSVKKKIVRVYAPNLVMIQQRYKKGFMSRQKYFYALLKKVQISENITIIVMASANINDYNPSNNEYKNTIVESANSFKTDINSEDDIRKGELKKVFVNIAGYLVEKNPDLLI</sequence>
<protein>
    <recommendedName>
        <fullName evidence="3">Fam-a protein</fullName>
    </recommendedName>
</protein>
<evidence type="ECO:0008006" key="3">
    <source>
        <dbReference type="Google" id="ProtNLM"/>
    </source>
</evidence>
<dbReference type="Proteomes" id="UP000030681">
    <property type="component" value="Unassembled WGS sequence"/>
</dbReference>
<reference evidence="1 2" key="1">
    <citation type="submission" date="2013-02" db="EMBL/GenBank/DDBJ databases">
        <title>The Genome Sequence of Plasmodium vinckei vinckei.</title>
        <authorList>
            <consortium name="The Broad Institute Genome Sequencing Platform"/>
            <consortium name="The Broad Institute Genome Sequencing Center for Infectious Disease"/>
            <person name="Neafsey D."/>
            <person name="Cheeseman I."/>
            <person name="Volkman S."/>
            <person name="Adams J."/>
            <person name="Walker B."/>
            <person name="Young S.K."/>
            <person name="Zeng Q."/>
            <person name="Gargeya S."/>
            <person name="Fitzgerald M."/>
            <person name="Haas B."/>
            <person name="Abouelleil A."/>
            <person name="Alvarado L."/>
            <person name="Arachchi H.M."/>
            <person name="Berlin A.M."/>
            <person name="Chapman S.B."/>
            <person name="Dewar J."/>
            <person name="Goldberg J."/>
            <person name="Griggs A."/>
            <person name="Gujja S."/>
            <person name="Hansen M."/>
            <person name="Howarth C."/>
            <person name="Imamovic A."/>
            <person name="Larimer J."/>
            <person name="McCowan C."/>
            <person name="Murphy C."/>
            <person name="Neiman D."/>
            <person name="Pearson M."/>
            <person name="Priest M."/>
            <person name="Roberts A."/>
            <person name="Saif S."/>
            <person name="Shea T."/>
            <person name="Sisk P."/>
            <person name="Sykes S."/>
            <person name="Wortman J."/>
            <person name="Nusbaum C."/>
            <person name="Birren B."/>
        </authorList>
    </citation>
    <scope>NUCLEOTIDE SEQUENCE [LARGE SCALE GENOMIC DNA]</scope>
    <source>
        <strain evidence="2">vinckei</strain>
    </source>
</reference>
<dbReference type="AlphaFoldDB" id="A0A081I983"/>
<evidence type="ECO:0000313" key="2">
    <source>
        <dbReference type="Proteomes" id="UP000030681"/>
    </source>
</evidence>
<proteinExistence type="predicted"/>
<accession>A0A081I983</accession>
<evidence type="ECO:0000313" key="1">
    <source>
        <dbReference type="EMBL" id="KEG00241.1"/>
    </source>
</evidence>
<dbReference type="InterPro" id="IPR006486">
    <property type="entry name" value="PYST_A"/>
</dbReference>
<dbReference type="SUPFAM" id="SSF55961">
    <property type="entry name" value="Bet v1-like"/>
    <property type="match status" value="1"/>
</dbReference>
<dbReference type="Gene3D" id="3.30.530.20">
    <property type="match status" value="1"/>
</dbReference>